<evidence type="ECO:0000313" key="13">
    <source>
        <dbReference type="Proteomes" id="UP001174136"/>
    </source>
</evidence>
<sequence length="531" mass="57968">MKLCVLLLTGVCPYCGKTFKRLSRHLSHCKARPLSEPPQAHHDLTGSKETLSTRRDLTGSKETLSTRRDLTGSKETLSTPPPSSRLTSSSSEKATKSKTPSKESPVKSPLTTKKERREKASRLSSVPLSESLPPSTPLKSESESFSSASPMPSPLGSSPESMSRPMSSKKKTQRLADQTARSEQVSNGPLKQAQPKSQPIPTSDQLPTAFCPATDPITSATLSSTRRQEALLAPETKLEHASKSKGMSLSEDRIPFGDVQGTGETPTMFLEDEGVQNVTRAHARATLQNVKDTLRRSKGISQPGRLSLRDHIQTSMQASDRQPVETEVGGPLGTSLDPTSQSNLLPDTSSHVRGLSPVEIIPTEKEGSTQARTIYSSPTTLTRQVTGLQSSLTSAAAVLGSTDGLIQRHRYEMALLPVSPPVTLPAVIMKDPEVNIANLKLKNAIEGNLAGRRLGQVRLGELPVWLAIKTPSRPREAVEAVQRGWQWYYRKYINVKRGGVGGVSMLLAGYCVLSYVWQYPHIKCDRWRKYH</sequence>
<evidence type="ECO:0000256" key="8">
    <source>
        <dbReference type="ARBA" id="ARBA00023136"/>
    </source>
</evidence>
<feature type="region of interest" description="Disordered" evidence="10">
    <location>
        <begin position="315"/>
        <end position="351"/>
    </location>
</feature>
<evidence type="ECO:0000256" key="4">
    <source>
        <dbReference type="ARBA" id="ARBA00022547"/>
    </source>
</evidence>
<name>A0AA47N680_MERPO</name>
<keyword evidence="13" id="KW-1185">Reference proteome</keyword>
<evidence type="ECO:0000256" key="9">
    <source>
        <dbReference type="ARBA" id="ARBA00023310"/>
    </source>
</evidence>
<keyword evidence="9" id="KW-0066">ATP synthesis</keyword>
<evidence type="ECO:0000256" key="7">
    <source>
        <dbReference type="ARBA" id="ARBA00023128"/>
    </source>
</evidence>
<feature type="compositionally biased region" description="Low complexity" evidence="10">
    <location>
        <begin position="157"/>
        <end position="166"/>
    </location>
</feature>
<dbReference type="GO" id="GO:0031966">
    <property type="term" value="C:mitochondrial membrane"/>
    <property type="evidence" value="ECO:0007669"/>
    <property type="project" value="UniProtKB-SubCell"/>
</dbReference>
<feature type="compositionally biased region" description="Basic and acidic residues" evidence="10">
    <location>
        <begin position="39"/>
        <end position="72"/>
    </location>
</feature>
<dbReference type="EMBL" id="JAOPHQ010000933">
    <property type="protein sequence ID" value="KAK0152620.1"/>
    <property type="molecule type" value="Genomic_DNA"/>
</dbReference>
<dbReference type="Pfam" id="PF10206">
    <property type="entry name" value="WRW"/>
    <property type="match status" value="1"/>
</dbReference>
<comment type="caution">
    <text evidence="12">The sequence shown here is derived from an EMBL/GenBank/DDBJ whole genome shotgun (WGS) entry which is preliminary data.</text>
</comment>
<dbReference type="AlphaFoldDB" id="A0AA47N680"/>
<evidence type="ECO:0000256" key="1">
    <source>
        <dbReference type="ARBA" id="ARBA00004325"/>
    </source>
</evidence>
<dbReference type="GO" id="GO:0045259">
    <property type="term" value="C:proton-transporting ATP synthase complex"/>
    <property type="evidence" value="ECO:0007669"/>
    <property type="project" value="UniProtKB-KW"/>
</dbReference>
<keyword evidence="6" id="KW-0406">Ion transport</keyword>
<keyword evidence="5" id="KW-0375">Hydrogen ion transport</keyword>
<keyword evidence="4" id="KW-0138">CF(0)</keyword>
<evidence type="ECO:0000313" key="12">
    <source>
        <dbReference type="EMBL" id="KAK0152620.1"/>
    </source>
</evidence>
<feature type="compositionally biased region" description="Basic and acidic residues" evidence="10">
    <location>
        <begin position="112"/>
        <end position="121"/>
    </location>
</feature>
<feature type="region of interest" description="Disordered" evidence="10">
    <location>
        <begin position="32"/>
        <end position="228"/>
    </location>
</feature>
<feature type="compositionally biased region" description="Low complexity" evidence="10">
    <location>
        <begin position="122"/>
        <end position="150"/>
    </location>
</feature>
<comment type="subcellular location">
    <subcellularLocation>
        <location evidence="1">Mitochondrion membrane</location>
    </subcellularLocation>
</comment>
<organism evidence="12 13">
    <name type="scientific">Merluccius polli</name>
    <name type="common">Benguela hake</name>
    <name type="synonym">Merluccius cadenati</name>
    <dbReference type="NCBI Taxonomy" id="89951"/>
    <lineage>
        <taxon>Eukaryota</taxon>
        <taxon>Metazoa</taxon>
        <taxon>Chordata</taxon>
        <taxon>Craniata</taxon>
        <taxon>Vertebrata</taxon>
        <taxon>Euteleostomi</taxon>
        <taxon>Actinopterygii</taxon>
        <taxon>Neopterygii</taxon>
        <taxon>Teleostei</taxon>
        <taxon>Neoteleostei</taxon>
        <taxon>Acanthomorphata</taxon>
        <taxon>Zeiogadaria</taxon>
        <taxon>Gadariae</taxon>
        <taxon>Gadiformes</taxon>
        <taxon>Gadoidei</taxon>
        <taxon>Merlucciidae</taxon>
        <taxon>Merluccius</taxon>
    </lineage>
</organism>
<keyword evidence="7" id="KW-0496">Mitochondrion</keyword>
<protein>
    <submittedName>
        <fullName evidence="12">ATP synthase subunit f, mitochondrial</fullName>
    </submittedName>
</protein>
<dbReference type="GO" id="GO:0042776">
    <property type="term" value="P:proton motive force-driven mitochondrial ATP synthesis"/>
    <property type="evidence" value="ECO:0007669"/>
    <property type="project" value="TreeGrafter"/>
</dbReference>
<evidence type="ECO:0000256" key="2">
    <source>
        <dbReference type="ARBA" id="ARBA00005895"/>
    </source>
</evidence>
<keyword evidence="11" id="KW-1133">Transmembrane helix</keyword>
<dbReference type="PANTHER" id="PTHR13080:SF13">
    <property type="entry name" value="ATP SYNTHASE SUBUNIT F, MITOCHONDRIAL"/>
    <property type="match status" value="1"/>
</dbReference>
<keyword evidence="11" id="KW-0812">Transmembrane</keyword>
<dbReference type="Proteomes" id="UP001174136">
    <property type="component" value="Unassembled WGS sequence"/>
</dbReference>
<evidence type="ECO:0000256" key="6">
    <source>
        <dbReference type="ARBA" id="ARBA00023065"/>
    </source>
</evidence>
<dbReference type="GO" id="GO:0046933">
    <property type="term" value="F:proton-transporting ATP synthase activity, rotational mechanism"/>
    <property type="evidence" value="ECO:0007669"/>
    <property type="project" value="TreeGrafter"/>
</dbReference>
<evidence type="ECO:0000256" key="11">
    <source>
        <dbReference type="SAM" id="Phobius"/>
    </source>
</evidence>
<feature type="compositionally biased region" description="Polar residues" evidence="10">
    <location>
        <begin position="216"/>
        <end position="225"/>
    </location>
</feature>
<reference evidence="12" key="1">
    <citation type="journal article" date="2023" name="Front. Mar. Sci.">
        <title>A new Merluccius polli reference genome to investigate the effects of global change in West African waters.</title>
        <authorList>
            <person name="Mateo J.L."/>
            <person name="Blanco-Fernandez C."/>
            <person name="Garcia-Vazquez E."/>
            <person name="Machado-Schiaffino G."/>
        </authorList>
    </citation>
    <scope>NUCLEOTIDE SEQUENCE</scope>
    <source>
        <strain evidence="12">C29</strain>
        <tissue evidence="12">Fin</tissue>
    </source>
</reference>
<feature type="transmembrane region" description="Helical" evidence="11">
    <location>
        <begin position="499"/>
        <end position="519"/>
    </location>
</feature>
<feature type="compositionally biased region" description="Polar residues" evidence="10">
    <location>
        <begin position="336"/>
        <end position="351"/>
    </location>
</feature>
<comment type="similarity">
    <text evidence="2">Belongs to the ATPase F chain family.</text>
</comment>
<dbReference type="PANTHER" id="PTHR13080">
    <property type="entry name" value="ATP SYNTHASE F CHAIN, MITOCHONDRIAL-RELATED"/>
    <property type="match status" value="1"/>
</dbReference>
<evidence type="ECO:0000256" key="10">
    <source>
        <dbReference type="SAM" id="MobiDB-lite"/>
    </source>
</evidence>
<keyword evidence="3" id="KW-0813">Transport</keyword>
<gene>
    <name evidence="12" type="primary">ATP5J2</name>
    <name evidence="12" type="ORF">N1851_005856</name>
</gene>
<evidence type="ECO:0000256" key="5">
    <source>
        <dbReference type="ARBA" id="ARBA00022781"/>
    </source>
</evidence>
<keyword evidence="8 11" id="KW-0472">Membrane</keyword>
<accession>A0AA47N680</accession>
<evidence type="ECO:0000256" key="3">
    <source>
        <dbReference type="ARBA" id="ARBA00022448"/>
    </source>
</evidence>
<dbReference type="InterPro" id="IPR019344">
    <property type="entry name" value="F1F0-ATPsyn_F_prd"/>
</dbReference>
<feature type="compositionally biased region" description="Polar residues" evidence="10">
    <location>
        <begin position="175"/>
        <end position="206"/>
    </location>
</feature>
<proteinExistence type="inferred from homology"/>